<feature type="compositionally biased region" description="Polar residues" evidence="1">
    <location>
        <begin position="1132"/>
        <end position="1143"/>
    </location>
</feature>
<protein>
    <recommendedName>
        <fullName evidence="3">CSC1/OSCA1-like 7TM region domain-containing protein</fullName>
    </recommendedName>
</protein>
<reference evidence="4 5" key="1">
    <citation type="submission" date="2024-05" db="EMBL/GenBank/DDBJ databases">
        <title>A draft genome resource for the thread blight pathogen Marasmius tenuissimus strain MS-2.</title>
        <authorList>
            <person name="Yulfo-Soto G.E."/>
            <person name="Baruah I.K."/>
            <person name="Amoako-Attah I."/>
            <person name="Bukari Y."/>
            <person name="Meinhardt L.W."/>
            <person name="Bailey B.A."/>
            <person name="Cohen S.P."/>
        </authorList>
    </citation>
    <scope>NUCLEOTIDE SEQUENCE [LARGE SCALE GENOMIC DNA]</scope>
    <source>
        <strain evidence="4 5">MS-2</strain>
    </source>
</reference>
<feature type="transmembrane region" description="Helical" evidence="2">
    <location>
        <begin position="173"/>
        <end position="193"/>
    </location>
</feature>
<evidence type="ECO:0000259" key="3">
    <source>
        <dbReference type="Pfam" id="PF02714"/>
    </source>
</evidence>
<sequence>MHLLFAILRPRFRQIYAVREWFVQQDLRPKPLGSGFFSWLFPNVPLVPDLADNDDVDKSGRNAADDAEHFPSDGQLSQRILWIAFLIAFGWTVLGLAGALPLYLVGTTCLANQPTTSVFGGTYSALQDLSLLRLLKEFDAGNISTVNLVTTSNLHVLGKRADENDPQNLRSRIIVLTVFAAVLAVFPALWKITKEFNKLASYRKRWLEGKCQGKDLAWMSARDAPGFTGWGEKQLKDFVLKTGLSSSLDNETSRQGPQRSRSRGGNGNGSRNGNHKRGDTVELLDEKEKANLEVDINGIFSICDTQDLAMLIEERDEILENLEIAETKYINSFKLSTPEPSLADFEPSPPRDDSRPYISRPMKHGHRRKRSKNPAPAASSLAPTSFVAPSHYYKIRDVSGVSGGHFTDPNYGVQRSPSFAESLQSRIIGSRFQELNRESGHSAQFPLGSPLHVRQGTLEMKDSESQSVSSYPFPDPRKYGPNYAEPEGGLGTLDEEEWVDLSRDGTPDDFFQSADNGTPSAGPSSFRRRPLRMPATDTQSKRETFPFRKKEGPESPEDVMPPHLRLQQSQPFVRPLDGINYDHLGHIYSDIAVWRTKLKQINADIADAQRDCYNDIAEGVRIKGWLFVGQGLRHIPKMQIIEGRSKDDVRWDILQNERTTLDHFVYYGVLIVTGVLLAAGLTAASGLALGTAPDFSHYLPFLQGLWSANKLAAGVVTVFVPALAISVFIYIALRVVLWASEIRASISVSAGQLHNFKVTFFFLAIASALWIVAVGALLFGIQAFSNDKDGAARSVADGSVYMAAIAMAVVLQVAIIFPGLLILQPIKLWRVTRQEKYAVTPRQRFRAVYPHVYQPRSFTTTGACILAIVFVSTFALIFPLIGPAVVILLLLTLVAHRFLIGYVYAPNASTGGLLQIWLLRRLGTLLAVQPILLGLIFLSRRIWIEGGVLVGVGVFVIVFVETFTRIRMSERKTLSNITQDSVETFSTTARTRRTIMEDEESTSLVGSRAGTRPRGSMASVLEMMSLTLAVMPSRSRVRGPVPLSTESLDDLLQTERAAQTHPDAPPHLPALPFADHAEEMAGILYAPELIAPPPIIWLPNDRPGVGRSEALDLQKYHDLQVTLDVSGGSGTPTGQTLHRTSSSKSRERG</sequence>
<dbReference type="Pfam" id="PF02714">
    <property type="entry name" value="RSN1_7TM"/>
    <property type="match status" value="1"/>
</dbReference>
<feature type="transmembrane region" description="Helical" evidence="2">
    <location>
        <begin position="664"/>
        <end position="691"/>
    </location>
</feature>
<feature type="transmembrane region" description="Helical" evidence="2">
    <location>
        <begin position="884"/>
        <end position="905"/>
    </location>
</feature>
<feature type="compositionally biased region" description="Basic residues" evidence="1">
    <location>
        <begin position="361"/>
        <end position="372"/>
    </location>
</feature>
<feature type="region of interest" description="Disordered" evidence="1">
    <location>
        <begin position="1124"/>
        <end position="1149"/>
    </location>
</feature>
<organism evidence="4 5">
    <name type="scientific">Marasmius tenuissimus</name>
    <dbReference type="NCBI Taxonomy" id="585030"/>
    <lineage>
        <taxon>Eukaryota</taxon>
        <taxon>Fungi</taxon>
        <taxon>Dikarya</taxon>
        <taxon>Basidiomycota</taxon>
        <taxon>Agaricomycotina</taxon>
        <taxon>Agaricomycetes</taxon>
        <taxon>Agaricomycetidae</taxon>
        <taxon>Agaricales</taxon>
        <taxon>Marasmiineae</taxon>
        <taxon>Marasmiaceae</taxon>
        <taxon>Marasmius</taxon>
    </lineage>
</organism>
<dbReference type="EMBL" id="JBBXMP010000017">
    <property type="protein sequence ID" value="KAL0068549.1"/>
    <property type="molecule type" value="Genomic_DNA"/>
</dbReference>
<feature type="region of interest" description="Disordered" evidence="1">
    <location>
        <begin position="502"/>
        <end position="562"/>
    </location>
</feature>
<feature type="domain" description="CSC1/OSCA1-like 7TM region" evidence="3">
    <location>
        <begin position="691"/>
        <end position="933"/>
    </location>
</feature>
<evidence type="ECO:0000256" key="2">
    <source>
        <dbReference type="SAM" id="Phobius"/>
    </source>
</evidence>
<dbReference type="InterPro" id="IPR045122">
    <property type="entry name" value="Csc1-like"/>
</dbReference>
<keyword evidence="2" id="KW-0812">Transmembrane</keyword>
<dbReference type="Proteomes" id="UP001437256">
    <property type="component" value="Unassembled WGS sequence"/>
</dbReference>
<dbReference type="InterPro" id="IPR003864">
    <property type="entry name" value="CSC1/OSCA1-like_7TM"/>
</dbReference>
<keyword evidence="5" id="KW-1185">Reference proteome</keyword>
<feature type="transmembrane region" description="Helical" evidence="2">
    <location>
        <begin position="917"/>
        <end position="936"/>
    </location>
</feature>
<keyword evidence="2" id="KW-0472">Membrane</keyword>
<dbReference type="PANTHER" id="PTHR13018">
    <property type="entry name" value="PROBABLE MEMBRANE PROTEIN DUF221-RELATED"/>
    <property type="match status" value="1"/>
</dbReference>
<feature type="transmembrane region" description="Helical" evidence="2">
    <location>
        <begin position="858"/>
        <end position="878"/>
    </location>
</feature>
<feature type="transmembrane region" description="Helical" evidence="2">
    <location>
        <begin position="801"/>
        <end position="823"/>
    </location>
</feature>
<evidence type="ECO:0000256" key="1">
    <source>
        <dbReference type="SAM" id="MobiDB-lite"/>
    </source>
</evidence>
<feature type="region of interest" description="Disordered" evidence="1">
    <location>
        <begin position="337"/>
        <end position="382"/>
    </location>
</feature>
<keyword evidence="2" id="KW-1133">Transmembrane helix</keyword>
<evidence type="ECO:0000313" key="4">
    <source>
        <dbReference type="EMBL" id="KAL0068549.1"/>
    </source>
</evidence>
<feature type="compositionally biased region" description="Polar residues" evidence="1">
    <location>
        <begin position="513"/>
        <end position="523"/>
    </location>
</feature>
<proteinExistence type="predicted"/>
<feature type="transmembrane region" description="Helical" evidence="2">
    <location>
        <begin position="80"/>
        <end position="104"/>
    </location>
</feature>
<feature type="compositionally biased region" description="Basic and acidic residues" evidence="1">
    <location>
        <begin position="539"/>
        <end position="553"/>
    </location>
</feature>
<accession>A0ABR3A5D9</accession>
<feature type="region of interest" description="Disordered" evidence="1">
    <location>
        <begin position="247"/>
        <end position="281"/>
    </location>
</feature>
<name>A0ABR3A5D9_9AGAR</name>
<feature type="transmembrane region" description="Helical" evidence="2">
    <location>
        <begin position="758"/>
        <end position="781"/>
    </location>
</feature>
<feature type="transmembrane region" description="Helical" evidence="2">
    <location>
        <begin position="942"/>
        <end position="963"/>
    </location>
</feature>
<comment type="caution">
    <text evidence="4">The sequence shown here is derived from an EMBL/GenBank/DDBJ whole genome shotgun (WGS) entry which is preliminary data.</text>
</comment>
<evidence type="ECO:0000313" key="5">
    <source>
        <dbReference type="Proteomes" id="UP001437256"/>
    </source>
</evidence>
<feature type="transmembrane region" description="Helical" evidence="2">
    <location>
        <begin position="711"/>
        <end position="737"/>
    </location>
</feature>
<feature type="region of interest" description="Disordered" evidence="1">
    <location>
        <begin position="460"/>
        <end position="490"/>
    </location>
</feature>
<dbReference type="PANTHER" id="PTHR13018:SF5">
    <property type="entry name" value="RE44586P"/>
    <property type="match status" value="1"/>
</dbReference>
<gene>
    <name evidence="4" type="ORF">AAF712_004264</name>
</gene>